<dbReference type="EMBL" id="CAJVQB010135619">
    <property type="protein sequence ID" value="CAG8854276.1"/>
    <property type="molecule type" value="Genomic_DNA"/>
</dbReference>
<feature type="non-terminal residue" evidence="1">
    <location>
        <position position="1"/>
    </location>
</feature>
<evidence type="ECO:0000313" key="2">
    <source>
        <dbReference type="Proteomes" id="UP000789901"/>
    </source>
</evidence>
<comment type="caution">
    <text evidence="1">The sequence shown here is derived from an EMBL/GenBank/DDBJ whole genome shotgun (WGS) entry which is preliminary data.</text>
</comment>
<protein>
    <submittedName>
        <fullName evidence="1">17034_t:CDS:1</fullName>
    </submittedName>
</protein>
<dbReference type="Proteomes" id="UP000789901">
    <property type="component" value="Unassembled WGS sequence"/>
</dbReference>
<name>A0ABN7XIN2_GIGMA</name>
<evidence type="ECO:0000313" key="1">
    <source>
        <dbReference type="EMBL" id="CAG8854276.1"/>
    </source>
</evidence>
<reference evidence="1 2" key="1">
    <citation type="submission" date="2021-06" db="EMBL/GenBank/DDBJ databases">
        <authorList>
            <person name="Kallberg Y."/>
            <person name="Tangrot J."/>
            <person name="Rosling A."/>
        </authorList>
    </citation>
    <scope>NUCLEOTIDE SEQUENCE [LARGE SCALE GENOMIC DNA]</scope>
    <source>
        <strain evidence="1 2">120-4 pot B 10/14</strain>
    </source>
</reference>
<gene>
    <name evidence="1" type="ORF">GMARGA_LOCUS43097</name>
</gene>
<keyword evidence="2" id="KW-1185">Reference proteome</keyword>
<accession>A0ABN7XIN2</accession>
<organism evidence="1 2">
    <name type="scientific">Gigaspora margarita</name>
    <dbReference type="NCBI Taxonomy" id="4874"/>
    <lineage>
        <taxon>Eukaryota</taxon>
        <taxon>Fungi</taxon>
        <taxon>Fungi incertae sedis</taxon>
        <taxon>Mucoromycota</taxon>
        <taxon>Glomeromycotina</taxon>
        <taxon>Glomeromycetes</taxon>
        <taxon>Diversisporales</taxon>
        <taxon>Gigasporaceae</taxon>
        <taxon>Gigaspora</taxon>
    </lineage>
</organism>
<sequence length="146" mass="16996">FGNSEVSCRQLLGQLASYKLGEPPFDETFEPDCQTLQMWWKALDDVYDYLSTLAIKILKITPYLASLEALAKIHQYYTTHAKEEISYINYELTLEDILNFKSLDDILNLEESFDLNNEFFGGKSKKNNNKLDNENVVEKDPNYNYD</sequence>
<proteinExistence type="predicted"/>
<feature type="non-terminal residue" evidence="1">
    <location>
        <position position="146"/>
    </location>
</feature>